<dbReference type="EMBL" id="JAUEDM010000009">
    <property type="protein sequence ID" value="KAK3312218.1"/>
    <property type="molecule type" value="Genomic_DNA"/>
</dbReference>
<dbReference type="Proteomes" id="UP001283341">
    <property type="component" value="Unassembled WGS sequence"/>
</dbReference>
<dbReference type="GO" id="GO:0005506">
    <property type="term" value="F:iron ion binding"/>
    <property type="evidence" value="ECO:0007669"/>
    <property type="project" value="InterPro"/>
</dbReference>
<name>A0AAE0HSQ1_9PEZI</name>
<evidence type="ECO:0000256" key="6">
    <source>
        <dbReference type="ARBA" id="ARBA00023033"/>
    </source>
</evidence>
<dbReference type="AlphaFoldDB" id="A0AAE0HSQ1"/>
<keyword evidence="4" id="KW-0560">Oxidoreductase</keyword>
<dbReference type="GO" id="GO:0020037">
    <property type="term" value="F:heme binding"/>
    <property type="evidence" value="ECO:0007669"/>
    <property type="project" value="InterPro"/>
</dbReference>
<comment type="similarity">
    <text evidence="2">Belongs to the cytochrome P450 family.</text>
</comment>
<dbReference type="Gene3D" id="1.10.630.10">
    <property type="entry name" value="Cytochrome P450"/>
    <property type="match status" value="1"/>
</dbReference>
<reference evidence="7" key="1">
    <citation type="journal article" date="2023" name="Mol. Phylogenet. Evol.">
        <title>Genome-scale phylogeny and comparative genomics of the fungal order Sordariales.</title>
        <authorList>
            <person name="Hensen N."/>
            <person name="Bonometti L."/>
            <person name="Westerberg I."/>
            <person name="Brannstrom I.O."/>
            <person name="Guillou S."/>
            <person name="Cros-Aarteil S."/>
            <person name="Calhoun S."/>
            <person name="Haridas S."/>
            <person name="Kuo A."/>
            <person name="Mondo S."/>
            <person name="Pangilinan J."/>
            <person name="Riley R."/>
            <person name="LaButti K."/>
            <person name="Andreopoulos B."/>
            <person name="Lipzen A."/>
            <person name="Chen C."/>
            <person name="Yan M."/>
            <person name="Daum C."/>
            <person name="Ng V."/>
            <person name="Clum A."/>
            <person name="Steindorff A."/>
            <person name="Ohm R.A."/>
            <person name="Martin F."/>
            <person name="Silar P."/>
            <person name="Natvig D.O."/>
            <person name="Lalanne C."/>
            <person name="Gautier V."/>
            <person name="Ament-Velasquez S.L."/>
            <person name="Kruys A."/>
            <person name="Hutchinson M.I."/>
            <person name="Powell A.J."/>
            <person name="Barry K."/>
            <person name="Miller A.N."/>
            <person name="Grigoriev I.V."/>
            <person name="Debuchy R."/>
            <person name="Gladieux P."/>
            <person name="Hiltunen Thoren M."/>
            <person name="Johannesson H."/>
        </authorList>
    </citation>
    <scope>NUCLEOTIDE SEQUENCE</scope>
    <source>
        <strain evidence="7">CBS 118394</strain>
    </source>
</reference>
<keyword evidence="5" id="KW-0408">Iron</keyword>
<dbReference type="GO" id="GO:0016705">
    <property type="term" value="F:oxidoreductase activity, acting on paired donors, with incorporation or reduction of molecular oxygen"/>
    <property type="evidence" value="ECO:0007669"/>
    <property type="project" value="InterPro"/>
</dbReference>
<reference evidence="7" key="2">
    <citation type="submission" date="2023-06" db="EMBL/GenBank/DDBJ databases">
        <authorList>
            <consortium name="Lawrence Berkeley National Laboratory"/>
            <person name="Haridas S."/>
            <person name="Hensen N."/>
            <person name="Bonometti L."/>
            <person name="Westerberg I."/>
            <person name="Brannstrom I.O."/>
            <person name="Guillou S."/>
            <person name="Cros-Aarteil S."/>
            <person name="Calhoun S."/>
            <person name="Kuo A."/>
            <person name="Mondo S."/>
            <person name="Pangilinan J."/>
            <person name="Riley R."/>
            <person name="Labutti K."/>
            <person name="Andreopoulos B."/>
            <person name="Lipzen A."/>
            <person name="Chen C."/>
            <person name="Yanf M."/>
            <person name="Daum C."/>
            <person name="Ng V."/>
            <person name="Clum A."/>
            <person name="Steindorff A."/>
            <person name="Ohm R."/>
            <person name="Martin F."/>
            <person name="Silar P."/>
            <person name="Natvig D."/>
            <person name="Lalanne C."/>
            <person name="Gautier V."/>
            <person name="Ament-Velasquez S.L."/>
            <person name="Kruys A."/>
            <person name="Hutchinson M.I."/>
            <person name="Powell A.J."/>
            <person name="Barry K."/>
            <person name="Miller A.N."/>
            <person name="Grigoriev I.V."/>
            <person name="Debuchy R."/>
            <person name="Gladieux P."/>
            <person name="Thoren M.H."/>
            <person name="Johannesson H."/>
        </authorList>
    </citation>
    <scope>NUCLEOTIDE SEQUENCE</scope>
    <source>
        <strain evidence="7">CBS 118394</strain>
    </source>
</reference>
<evidence type="ECO:0000256" key="4">
    <source>
        <dbReference type="ARBA" id="ARBA00023002"/>
    </source>
</evidence>
<evidence type="ECO:0000256" key="3">
    <source>
        <dbReference type="ARBA" id="ARBA00022723"/>
    </source>
</evidence>
<comment type="cofactor">
    <cofactor evidence="1">
        <name>heme</name>
        <dbReference type="ChEBI" id="CHEBI:30413"/>
    </cofactor>
</comment>
<evidence type="ECO:0000256" key="1">
    <source>
        <dbReference type="ARBA" id="ARBA00001971"/>
    </source>
</evidence>
<protein>
    <submittedName>
        <fullName evidence="7">Cytochrome P450</fullName>
    </submittedName>
</protein>
<gene>
    <name evidence="7" type="ORF">B0H66DRAFT_538516</name>
</gene>
<evidence type="ECO:0000256" key="5">
    <source>
        <dbReference type="ARBA" id="ARBA00023004"/>
    </source>
</evidence>
<evidence type="ECO:0000313" key="7">
    <source>
        <dbReference type="EMBL" id="KAK3312218.1"/>
    </source>
</evidence>
<sequence length="101" mass="11286">MDHLRREVASVMGDTAIPTREKIRKMPFLACVIKESLRLYPPVPLNNREAIKTTLLPTGGGPDGSSPIMVRKGELVVFSQYVNSRVKSIYGADAEDFRPER</sequence>
<dbReference type="SUPFAM" id="SSF48264">
    <property type="entry name" value="Cytochrome P450"/>
    <property type="match status" value="1"/>
</dbReference>
<proteinExistence type="inferred from homology"/>
<evidence type="ECO:0000256" key="2">
    <source>
        <dbReference type="ARBA" id="ARBA00010617"/>
    </source>
</evidence>
<keyword evidence="8" id="KW-1185">Reference proteome</keyword>
<organism evidence="7 8">
    <name type="scientific">Apodospora peruviana</name>
    <dbReference type="NCBI Taxonomy" id="516989"/>
    <lineage>
        <taxon>Eukaryota</taxon>
        <taxon>Fungi</taxon>
        <taxon>Dikarya</taxon>
        <taxon>Ascomycota</taxon>
        <taxon>Pezizomycotina</taxon>
        <taxon>Sordariomycetes</taxon>
        <taxon>Sordariomycetidae</taxon>
        <taxon>Sordariales</taxon>
        <taxon>Lasiosphaeriaceae</taxon>
        <taxon>Apodospora</taxon>
    </lineage>
</organism>
<dbReference type="Pfam" id="PF00067">
    <property type="entry name" value="p450"/>
    <property type="match status" value="1"/>
</dbReference>
<dbReference type="InterPro" id="IPR047146">
    <property type="entry name" value="Cyt_P450_E_CYP52_fungi"/>
</dbReference>
<dbReference type="PANTHER" id="PTHR24287">
    <property type="entry name" value="P450, PUTATIVE (EUROFUNG)-RELATED"/>
    <property type="match status" value="1"/>
</dbReference>
<keyword evidence="3" id="KW-0479">Metal-binding</keyword>
<dbReference type="InterPro" id="IPR036396">
    <property type="entry name" value="Cyt_P450_sf"/>
</dbReference>
<dbReference type="PANTHER" id="PTHR24287:SF18">
    <property type="entry name" value="CYTOCHROME P450 MONOOXYGENASE APDE-RELATED"/>
    <property type="match status" value="1"/>
</dbReference>
<keyword evidence="6" id="KW-0503">Monooxygenase</keyword>
<comment type="caution">
    <text evidence="7">The sequence shown here is derived from an EMBL/GenBank/DDBJ whole genome shotgun (WGS) entry which is preliminary data.</text>
</comment>
<dbReference type="GO" id="GO:0004497">
    <property type="term" value="F:monooxygenase activity"/>
    <property type="evidence" value="ECO:0007669"/>
    <property type="project" value="UniProtKB-KW"/>
</dbReference>
<dbReference type="InterPro" id="IPR001128">
    <property type="entry name" value="Cyt_P450"/>
</dbReference>
<evidence type="ECO:0000313" key="8">
    <source>
        <dbReference type="Proteomes" id="UP001283341"/>
    </source>
</evidence>
<accession>A0AAE0HSQ1</accession>